<comment type="caution">
    <text evidence="2">The sequence shown here is derived from an EMBL/GenBank/DDBJ whole genome shotgun (WGS) entry which is preliminary data.</text>
</comment>
<name>A0A174U458_PHOVU</name>
<evidence type="ECO:0000313" key="2">
    <source>
        <dbReference type="EMBL" id="TSE46889.1"/>
    </source>
</evidence>
<accession>A0A174U458</accession>
<dbReference type="AlphaFoldDB" id="A0A174U458"/>
<evidence type="ECO:0000313" key="3">
    <source>
        <dbReference type="Proteomes" id="UP000408523"/>
    </source>
</evidence>
<evidence type="ECO:0000259" key="1">
    <source>
        <dbReference type="Pfam" id="PF00535"/>
    </source>
</evidence>
<dbReference type="InterPro" id="IPR029044">
    <property type="entry name" value="Nucleotide-diphossugar_trans"/>
</dbReference>
<dbReference type="InterPro" id="IPR001173">
    <property type="entry name" value="Glyco_trans_2-like"/>
</dbReference>
<feature type="domain" description="Glycosyltransferase 2-like" evidence="1">
    <location>
        <begin position="8"/>
        <end position="151"/>
    </location>
</feature>
<dbReference type="PANTHER" id="PTHR22916:SF3">
    <property type="entry name" value="UDP-GLCNAC:BETAGAL BETA-1,3-N-ACETYLGLUCOSAMINYLTRANSFERASE-LIKE PROTEIN 1"/>
    <property type="match status" value="1"/>
</dbReference>
<sequence>MIMDKIITIAVPTYNMEEYLERCLESLLIEDYSLLMNIEVLVINDGSKDCSLKIAHTYETRFPEVFRVIDKANGNWGSCINRAAKEAQGDYFLILDADDWLNTRELENFIKELKTKKEVDMYVYNCLLHNGKRKEPMFLTKMEVGKSYRISDIKAVWDCSFFIHCIALKTDIIRKIHLTEGISYCDVEISIYMFEYVKSFIIYDRLLYDYVVGRPGQSIEFESYIRNLSAIVKIYRRYSKECSCDKEVLYWQQKAIIPFLQIYYQANLLYKTSSLDFYTFKALHEEIHNDLSLWNGICNQSCLKIPYIKIWSLIPLRFPFRILGLLRNKLKR</sequence>
<dbReference type="EMBL" id="RWHZ01000078">
    <property type="protein sequence ID" value="TSE46889.1"/>
    <property type="molecule type" value="Genomic_DNA"/>
</dbReference>
<dbReference type="SUPFAM" id="SSF53448">
    <property type="entry name" value="Nucleotide-diphospho-sugar transferases"/>
    <property type="match status" value="1"/>
</dbReference>
<reference evidence="2 3" key="1">
    <citation type="journal article" date="2019" name="Nat. Commun.">
        <title>Gram positive-like bacteriocins with broad spectrum anti-Bacteroidales activity encoded on mobile elements of the human gut microbiota.</title>
        <authorList>
            <person name="Bechon N."/>
            <person name="Coyne M.J.Jr."/>
            <person name="Laclare-Mceneany V."/>
            <person name="Chatzidaki-Livanis M."/>
            <person name="Ghigo J.-M."/>
            <person name="Comstock L.E."/>
        </authorList>
    </citation>
    <scope>NUCLEOTIDE SEQUENCE [LARGE SCALE GENOMIC DNA]</scope>
    <source>
        <strain evidence="2 3">CL01T12C17</strain>
    </source>
</reference>
<keyword evidence="2" id="KW-0328">Glycosyltransferase</keyword>
<gene>
    <name evidence="2" type="primary">epsJ_8</name>
    <name evidence="2" type="ORF">EH214_03896</name>
</gene>
<protein>
    <submittedName>
        <fullName evidence="2">Putative glycosyltransferase, EpsJ-like</fullName>
        <ecNumber evidence="2">2.4.-.-</ecNumber>
    </submittedName>
</protein>
<dbReference type="Proteomes" id="UP000408523">
    <property type="component" value="Unassembled WGS sequence"/>
</dbReference>
<proteinExistence type="predicted"/>
<organism evidence="2 3">
    <name type="scientific">Phocaeicola vulgatus</name>
    <name type="common">Bacteroides vulgatus</name>
    <dbReference type="NCBI Taxonomy" id="821"/>
    <lineage>
        <taxon>Bacteria</taxon>
        <taxon>Pseudomonadati</taxon>
        <taxon>Bacteroidota</taxon>
        <taxon>Bacteroidia</taxon>
        <taxon>Bacteroidales</taxon>
        <taxon>Bacteroidaceae</taxon>
        <taxon>Phocaeicola</taxon>
    </lineage>
</organism>
<keyword evidence="2" id="KW-0808">Transferase</keyword>
<dbReference type="CDD" id="cd00761">
    <property type="entry name" value="Glyco_tranf_GTA_type"/>
    <property type="match status" value="1"/>
</dbReference>
<dbReference type="PANTHER" id="PTHR22916">
    <property type="entry name" value="GLYCOSYLTRANSFERASE"/>
    <property type="match status" value="1"/>
</dbReference>
<dbReference type="Gene3D" id="3.90.550.10">
    <property type="entry name" value="Spore Coat Polysaccharide Biosynthesis Protein SpsA, Chain A"/>
    <property type="match status" value="1"/>
</dbReference>
<dbReference type="EC" id="2.4.-.-" evidence="2"/>
<dbReference type="Pfam" id="PF00535">
    <property type="entry name" value="Glycos_transf_2"/>
    <property type="match status" value="1"/>
</dbReference>
<dbReference type="GO" id="GO:0016758">
    <property type="term" value="F:hexosyltransferase activity"/>
    <property type="evidence" value="ECO:0007669"/>
    <property type="project" value="UniProtKB-ARBA"/>
</dbReference>